<dbReference type="EMBL" id="CAAHFH010000002">
    <property type="protein sequence ID" value="VGO22450.1"/>
    <property type="molecule type" value="Genomic_DNA"/>
</dbReference>
<dbReference type="Gene3D" id="3.30.360.10">
    <property type="entry name" value="Dihydrodipicolinate Reductase, domain 2"/>
    <property type="match status" value="1"/>
</dbReference>
<keyword evidence="4" id="KW-1185">Reference proteome</keyword>
<dbReference type="InterPro" id="IPR000683">
    <property type="entry name" value="Gfo/Idh/MocA-like_OxRdtase_N"/>
</dbReference>
<dbReference type="Pfam" id="PF01408">
    <property type="entry name" value="GFO_IDH_MocA"/>
    <property type="match status" value="1"/>
</dbReference>
<evidence type="ECO:0000259" key="1">
    <source>
        <dbReference type="Pfam" id="PF01408"/>
    </source>
</evidence>
<dbReference type="Pfam" id="PF19051">
    <property type="entry name" value="GFO_IDH_MocA_C2"/>
    <property type="match status" value="1"/>
</dbReference>
<protein>
    <submittedName>
        <fullName evidence="3">Inositol 2-dehydrogenase</fullName>
    </submittedName>
</protein>
<dbReference type="InterPro" id="IPR043906">
    <property type="entry name" value="Gfo/Idh/MocA_OxRdtase_bact_C"/>
</dbReference>
<dbReference type="PANTHER" id="PTHR43818:SF10">
    <property type="entry name" value="NADH-DEPENDENT DEHYDROGENASE-RELATED"/>
    <property type="match status" value="1"/>
</dbReference>
<name>A0A6C2UQ85_9BACT</name>
<dbReference type="SUPFAM" id="SSF55347">
    <property type="entry name" value="Glyceraldehyde-3-phosphate dehydrogenase-like, C-terminal domain"/>
    <property type="match status" value="1"/>
</dbReference>
<dbReference type="Gene3D" id="3.40.50.720">
    <property type="entry name" value="NAD(P)-binding Rossmann-like Domain"/>
    <property type="match status" value="1"/>
</dbReference>
<feature type="domain" description="Gfo/Idh/MocA-like oxidoreductase bacterial type C-terminal" evidence="2">
    <location>
        <begin position="158"/>
        <end position="284"/>
    </location>
</feature>
<proteinExistence type="predicted"/>
<dbReference type="AlphaFoldDB" id="A0A6C2UQ85"/>
<evidence type="ECO:0000313" key="4">
    <source>
        <dbReference type="Proteomes" id="UP000346198"/>
    </source>
</evidence>
<reference evidence="3 4" key="1">
    <citation type="submission" date="2019-04" db="EMBL/GenBank/DDBJ databases">
        <authorList>
            <person name="Van Vliet M D."/>
        </authorList>
    </citation>
    <scope>NUCLEOTIDE SEQUENCE [LARGE SCALE GENOMIC DNA]</scope>
    <source>
        <strain evidence="3 4">F21</strain>
    </source>
</reference>
<dbReference type="SUPFAM" id="SSF51735">
    <property type="entry name" value="NAD(P)-binding Rossmann-fold domains"/>
    <property type="match status" value="1"/>
</dbReference>
<dbReference type="InterPro" id="IPR050463">
    <property type="entry name" value="Gfo/Idh/MocA_oxidrdct_glycsds"/>
</dbReference>
<dbReference type="InterPro" id="IPR036291">
    <property type="entry name" value="NAD(P)-bd_dom_sf"/>
</dbReference>
<dbReference type="Proteomes" id="UP000346198">
    <property type="component" value="Unassembled WGS sequence"/>
</dbReference>
<evidence type="ECO:0000259" key="2">
    <source>
        <dbReference type="Pfam" id="PF19051"/>
    </source>
</evidence>
<gene>
    <name evidence="3" type="primary">iolG_3</name>
    <name evidence="3" type="ORF">SCARR_04533</name>
</gene>
<accession>A0A6C2UQ85</accession>
<evidence type="ECO:0000313" key="3">
    <source>
        <dbReference type="EMBL" id="VGO22450.1"/>
    </source>
</evidence>
<dbReference type="GO" id="GO:0000166">
    <property type="term" value="F:nucleotide binding"/>
    <property type="evidence" value="ECO:0007669"/>
    <property type="project" value="InterPro"/>
</dbReference>
<feature type="domain" description="Gfo/Idh/MocA-like oxidoreductase N-terminal" evidence="1">
    <location>
        <begin position="32"/>
        <end position="145"/>
    </location>
</feature>
<sequence length="447" mass="49764">MNLTRRTGLFAGAAATAGMLVPGRVLGANGKLNVGIVGAGGMGRMCVGVSGGQNIVAFADVDAVRAAPSYQKHPNVPVFTDFRKMLDKHHKELDVVLISTPDHTHFASTLAAMERGLHVFTQKPLTHDIWQARTLQKAAHQYGVKNVMGNQGRCFDGIRQIKEWIDAGLLGDVTEVHAWTVRPYPGWGSPDGPFPRPKQPIPETLDWDNWQGPVPHRDYNECYLPNNWRAWWDFGNSAMGDIGCHLLDSVYWACDLTGPVSVNSEADVFNEQVTGRDGIVRFKYPARGKHVPLTVHWYEGGLKPDVPEGFDYGTELPNEGILIKGTKRTIYHPGIRADNPVILMSRKDWYTFRKTELPEPTIPRLKSKSPVAELFNAIKGGPKVGSDFDYAAPLTELCCLGGIARRTGKQLDWDPEKMEFKDASLNKYIKAPVRKGWDAGEDLWRQR</sequence>
<dbReference type="PANTHER" id="PTHR43818">
    <property type="entry name" value="BCDNA.GH03377"/>
    <property type="match status" value="1"/>
</dbReference>
<organism evidence="3 4">
    <name type="scientific">Pontiella sulfatireligans</name>
    <dbReference type="NCBI Taxonomy" id="2750658"/>
    <lineage>
        <taxon>Bacteria</taxon>
        <taxon>Pseudomonadati</taxon>
        <taxon>Kiritimatiellota</taxon>
        <taxon>Kiritimatiellia</taxon>
        <taxon>Kiritimatiellales</taxon>
        <taxon>Pontiellaceae</taxon>
        <taxon>Pontiella</taxon>
    </lineage>
</organism>